<organism evidence="2 3">
    <name type="scientific">Arachis hypogaea</name>
    <name type="common">Peanut</name>
    <dbReference type="NCBI Taxonomy" id="3818"/>
    <lineage>
        <taxon>Eukaryota</taxon>
        <taxon>Viridiplantae</taxon>
        <taxon>Streptophyta</taxon>
        <taxon>Embryophyta</taxon>
        <taxon>Tracheophyta</taxon>
        <taxon>Spermatophyta</taxon>
        <taxon>Magnoliopsida</taxon>
        <taxon>eudicotyledons</taxon>
        <taxon>Gunneridae</taxon>
        <taxon>Pentapetalae</taxon>
        <taxon>rosids</taxon>
        <taxon>fabids</taxon>
        <taxon>Fabales</taxon>
        <taxon>Fabaceae</taxon>
        <taxon>Papilionoideae</taxon>
        <taxon>50 kb inversion clade</taxon>
        <taxon>dalbergioids sensu lato</taxon>
        <taxon>Dalbergieae</taxon>
        <taxon>Pterocarpus clade</taxon>
        <taxon>Arachis</taxon>
    </lineage>
</organism>
<dbReference type="EMBL" id="SDMP01000007">
    <property type="protein sequence ID" value="RYR49133.1"/>
    <property type="molecule type" value="Genomic_DNA"/>
</dbReference>
<keyword evidence="1" id="KW-0472">Membrane</keyword>
<evidence type="ECO:0000313" key="3">
    <source>
        <dbReference type="Proteomes" id="UP000289738"/>
    </source>
</evidence>
<sequence length="156" mass="17108">MADGPKNLLLIAPQSASGVVLDAPEASRLLSAVAIAMSNSLRDYGGMLVSIVIIPVKFLLQLLGTFQAMQLLQLQLSSLHQSKWRRRSCFSCSCPQSKCWQGRDDFGIGAFSQNPALVLAPVVQVSIWRKSAWCCSKANARETKEELIDRGPKFLD</sequence>
<proteinExistence type="predicted"/>
<keyword evidence="1" id="KW-0812">Transmembrane</keyword>
<dbReference type="AlphaFoldDB" id="A0A445CE52"/>
<protein>
    <submittedName>
        <fullName evidence="2">Uncharacterized protein</fullName>
    </submittedName>
</protein>
<accession>A0A445CE52</accession>
<keyword evidence="3" id="KW-1185">Reference proteome</keyword>
<feature type="transmembrane region" description="Helical" evidence="1">
    <location>
        <begin position="47"/>
        <end position="66"/>
    </location>
</feature>
<dbReference type="Proteomes" id="UP000289738">
    <property type="component" value="Chromosome A07"/>
</dbReference>
<gene>
    <name evidence="2" type="ORF">Ahy_A07g035449</name>
</gene>
<evidence type="ECO:0000256" key="1">
    <source>
        <dbReference type="SAM" id="Phobius"/>
    </source>
</evidence>
<comment type="caution">
    <text evidence="2">The sequence shown here is derived from an EMBL/GenBank/DDBJ whole genome shotgun (WGS) entry which is preliminary data.</text>
</comment>
<keyword evidence="1" id="KW-1133">Transmembrane helix</keyword>
<name>A0A445CE52_ARAHY</name>
<reference evidence="2 3" key="1">
    <citation type="submission" date="2019-01" db="EMBL/GenBank/DDBJ databases">
        <title>Sequencing of cultivated peanut Arachis hypogaea provides insights into genome evolution and oil improvement.</title>
        <authorList>
            <person name="Chen X."/>
        </authorList>
    </citation>
    <scope>NUCLEOTIDE SEQUENCE [LARGE SCALE GENOMIC DNA]</scope>
    <source>
        <strain evidence="3">cv. Fuhuasheng</strain>
        <tissue evidence="2">Leaves</tissue>
    </source>
</reference>
<evidence type="ECO:0000313" key="2">
    <source>
        <dbReference type="EMBL" id="RYR49133.1"/>
    </source>
</evidence>